<dbReference type="Proteomes" id="UP000196877">
    <property type="component" value="Chromosome"/>
</dbReference>
<gene>
    <name evidence="2" type="ORF">S101395_02697</name>
</gene>
<reference evidence="2 3" key="1">
    <citation type="submission" date="2017-06" db="EMBL/GenBank/DDBJ databases">
        <title>Genome sequence of Bacillus sonorensis strain SRCM101395.</title>
        <authorList>
            <person name="Cho S.H."/>
        </authorList>
    </citation>
    <scope>NUCLEOTIDE SEQUENCE [LARGE SCALE GENOMIC DNA]</scope>
    <source>
        <strain evidence="2 3">SRCM101395</strain>
    </source>
</reference>
<evidence type="ECO:0000256" key="1">
    <source>
        <dbReference type="SAM" id="Phobius"/>
    </source>
</evidence>
<evidence type="ECO:0000313" key="2">
    <source>
        <dbReference type="EMBL" id="ASB89204.1"/>
    </source>
</evidence>
<organism evidence="2 3">
    <name type="scientific">Bacillus sonorensis</name>
    <dbReference type="NCBI Taxonomy" id="119858"/>
    <lineage>
        <taxon>Bacteria</taxon>
        <taxon>Bacillati</taxon>
        <taxon>Bacillota</taxon>
        <taxon>Bacilli</taxon>
        <taxon>Bacillales</taxon>
        <taxon>Bacillaceae</taxon>
        <taxon>Bacillus</taxon>
    </lineage>
</organism>
<protein>
    <submittedName>
        <fullName evidence="2">Uncharacterized protein</fullName>
    </submittedName>
</protein>
<dbReference type="RefSeq" id="WP_006640450.1">
    <property type="nucleotide sequence ID" value="NZ_BORD01000006.1"/>
</dbReference>
<dbReference type="EMBL" id="CP021920">
    <property type="protein sequence ID" value="ASB89204.1"/>
    <property type="molecule type" value="Genomic_DNA"/>
</dbReference>
<keyword evidence="3" id="KW-1185">Reference proteome</keyword>
<sequence length="176" mass="19844">MVEFSEIVKHQLATATLRKLTKFIRKEFPAKGQPHSEQERKYEALKKLSDNDLSSGIARMVRIGTSFDHSKFAALFVVILTLLFGVFKVVFVDNKQPLGSGVYFTFTVFAVSLLLIAIGLDKGNMITASYFKTLLEQAKADKGNEKKPPLLKQDLIIKLKQRSQMCGLFGKRIIFI</sequence>
<evidence type="ECO:0000313" key="3">
    <source>
        <dbReference type="Proteomes" id="UP000196877"/>
    </source>
</evidence>
<accession>A0ABM6LIQ7</accession>
<feature type="transmembrane region" description="Helical" evidence="1">
    <location>
        <begin position="72"/>
        <end position="91"/>
    </location>
</feature>
<keyword evidence="1" id="KW-1133">Transmembrane helix</keyword>
<keyword evidence="1" id="KW-0472">Membrane</keyword>
<proteinExistence type="predicted"/>
<name>A0ABM6LIQ7_9BACI</name>
<keyword evidence="1" id="KW-0812">Transmembrane</keyword>
<dbReference type="GeneID" id="92853350"/>
<feature type="transmembrane region" description="Helical" evidence="1">
    <location>
        <begin position="103"/>
        <end position="120"/>
    </location>
</feature>